<proteinExistence type="predicted"/>
<keyword evidence="3" id="KW-1185">Reference proteome</keyword>
<dbReference type="EMBL" id="RCBY01000033">
    <property type="protein sequence ID" value="RQH47936.1"/>
    <property type="molecule type" value="Genomic_DNA"/>
</dbReference>
<name>A0A3N6RU33_9CYAN</name>
<dbReference type="Proteomes" id="UP000269154">
    <property type="component" value="Unassembled WGS sequence"/>
</dbReference>
<evidence type="ECO:0000259" key="1">
    <source>
        <dbReference type="PROSITE" id="PS50076"/>
    </source>
</evidence>
<dbReference type="CDD" id="cd06257">
    <property type="entry name" value="DnaJ"/>
    <property type="match status" value="1"/>
</dbReference>
<dbReference type="OrthoDB" id="9779889at2"/>
<gene>
    <name evidence="2" type="ORF">D5R40_08390</name>
</gene>
<dbReference type="PRINTS" id="PR00625">
    <property type="entry name" value="JDOMAIN"/>
</dbReference>
<dbReference type="InterPro" id="IPR052763">
    <property type="entry name" value="DnaJ_C4"/>
</dbReference>
<dbReference type="PROSITE" id="PS50076">
    <property type="entry name" value="DNAJ_2"/>
    <property type="match status" value="1"/>
</dbReference>
<feature type="domain" description="J" evidence="1">
    <location>
        <begin position="5"/>
        <end position="69"/>
    </location>
</feature>
<dbReference type="Gene3D" id="1.10.287.110">
    <property type="entry name" value="DnaJ domain"/>
    <property type="match status" value="1"/>
</dbReference>
<dbReference type="SMART" id="SM00271">
    <property type="entry name" value="DnaJ"/>
    <property type="match status" value="1"/>
</dbReference>
<dbReference type="RefSeq" id="WP_124144680.1">
    <property type="nucleotide sequence ID" value="NZ_CAWOKI010000032.1"/>
</dbReference>
<reference evidence="2 3" key="1">
    <citation type="journal article" date="2018" name="ACS Chem. Biol.">
        <title>Ketoreductase domain dysfunction expands chemodiversity: malyngamide biosynthesis in the cyanobacterium Okeania hirsuta.</title>
        <authorList>
            <person name="Moss N.A."/>
            <person name="Leao T."/>
            <person name="Rankin M."/>
            <person name="McCullough T.M."/>
            <person name="Qu P."/>
            <person name="Korobeynikov A."/>
            <person name="Smith J.L."/>
            <person name="Gerwick L."/>
            <person name="Gerwick W.H."/>
        </authorList>
    </citation>
    <scope>NUCLEOTIDE SEQUENCE [LARGE SCALE GENOMIC DNA]</scope>
    <source>
        <strain evidence="2 3">PAB10Feb10-1</strain>
    </source>
</reference>
<accession>A0A3N6RU33</accession>
<dbReference type="PANTHER" id="PTHR44825:SF1">
    <property type="entry name" value="DNAJ HOMOLOG SUBFAMILY C MEMBER 4"/>
    <property type="match status" value="1"/>
</dbReference>
<dbReference type="AlphaFoldDB" id="A0A3N6RU33"/>
<dbReference type="InterPro" id="IPR036869">
    <property type="entry name" value="J_dom_sf"/>
</dbReference>
<dbReference type="Pfam" id="PF00226">
    <property type="entry name" value="DnaJ"/>
    <property type="match status" value="1"/>
</dbReference>
<dbReference type="InterPro" id="IPR001623">
    <property type="entry name" value="DnaJ_domain"/>
</dbReference>
<dbReference type="PANTHER" id="PTHR44825">
    <property type="match status" value="1"/>
</dbReference>
<protein>
    <submittedName>
        <fullName evidence="2">J domain-containing protein</fullName>
    </submittedName>
</protein>
<sequence>MVTSDYYKTLNVNPTATQGQIKQAYRRLVKLFHPDANTEIADHERIISINEAYEVLGDPQLRKSYDQQFNQHDQKYTNTKQSYYKQNKRGNNADENLQKWLNQVYKPVNKIIIQILKPLKKEIDYLAADPFDDQLMESFQNYLETCRRLLKKAHNLFSSQPNPSNLAGVAAHLYYCLNQVSDGIEDLELFTLNYDDYYLHTGQELFRIASRLRQEAQAGINGIL</sequence>
<evidence type="ECO:0000313" key="3">
    <source>
        <dbReference type="Proteomes" id="UP000269154"/>
    </source>
</evidence>
<dbReference type="SUPFAM" id="SSF46565">
    <property type="entry name" value="Chaperone J-domain"/>
    <property type="match status" value="1"/>
</dbReference>
<organism evidence="2 3">
    <name type="scientific">Okeania hirsuta</name>
    <dbReference type="NCBI Taxonomy" id="1458930"/>
    <lineage>
        <taxon>Bacteria</taxon>
        <taxon>Bacillati</taxon>
        <taxon>Cyanobacteriota</taxon>
        <taxon>Cyanophyceae</taxon>
        <taxon>Oscillatoriophycideae</taxon>
        <taxon>Oscillatoriales</taxon>
        <taxon>Microcoleaceae</taxon>
        <taxon>Okeania</taxon>
    </lineage>
</organism>
<comment type="caution">
    <text evidence="2">The sequence shown here is derived from an EMBL/GenBank/DDBJ whole genome shotgun (WGS) entry which is preliminary data.</text>
</comment>
<evidence type="ECO:0000313" key="2">
    <source>
        <dbReference type="EMBL" id="RQH47936.1"/>
    </source>
</evidence>